<organism evidence="1 2">
    <name type="scientific">Draconibacterium sediminis</name>
    <dbReference type="NCBI Taxonomy" id="1544798"/>
    <lineage>
        <taxon>Bacteria</taxon>
        <taxon>Pseudomonadati</taxon>
        <taxon>Bacteroidota</taxon>
        <taxon>Bacteroidia</taxon>
        <taxon>Marinilabiliales</taxon>
        <taxon>Prolixibacteraceae</taxon>
        <taxon>Draconibacterium</taxon>
    </lineage>
</organism>
<accession>A0A0D8JFR7</accession>
<proteinExistence type="predicted"/>
<dbReference type="InterPro" id="IPR046724">
    <property type="entry name" value="DUF6616"/>
</dbReference>
<comment type="caution">
    <text evidence="1">The sequence shown here is derived from an EMBL/GenBank/DDBJ whole genome shotgun (WGS) entry which is preliminary data.</text>
</comment>
<dbReference type="EMBL" id="JRHC01000001">
    <property type="protein sequence ID" value="KJF45584.1"/>
    <property type="molecule type" value="Genomic_DNA"/>
</dbReference>
<dbReference type="Proteomes" id="UP000032544">
    <property type="component" value="Unassembled WGS sequence"/>
</dbReference>
<dbReference type="AlphaFoldDB" id="A0A0D8JFR7"/>
<reference evidence="1 2" key="1">
    <citation type="submission" date="2014-09" db="EMBL/GenBank/DDBJ databases">
        <title>Draft Genome Sequence of Draconibacterium sp. JN14CK-3.</title>
        <authorList>
            <person name="Dong C."/>
            <person name="Lai Q."/>
            <person name="Shao Z."/>
        </authorList>
    </citation>
    <scope>NUCLEOTIDE SEQUENCE [LARGE SCALE GENOMIC DNA]</scope>
    <source>
        <strain evidence="1 2">JN14CK-3</strain>
    </source>
</reference>
<dbReference type="STRING" id="1544798.LH29_09630"/>
<keyword evidence="2" id="KW-1185">Reference proteome</keyword>
<sequence>MECFIELWSARDAWTQLSHDERGSYLEQIGPHVQALLNKGVEIVGWGVNDEATTHRANFDFYAVWKFPTLDMKKEFEALVMEAGWYNYFHQENVSGELTTPDEIIGKLISM</sequence>
<dbReference type="Pfam" id="PF20321">
    <property type="entry name" value="DUF6616"/>
    <property type="match status" value="1"/>
</dbReference>
<evidence type="ECO:0000313" key="1">
    <source>
        <dbReference type="EMBL" id="KJF45584.1"/>
    </source>
</evidence>
<name>A0A0D8JFR7_9BACT</name>
<dbReference type="OrthoDB" id="670883at2"/>
<gene>
    <name evidence="1" type="ORF">LH29_09630</name>
</gene>
<dbReference type="RefSeq" id="WP_045028002.1">
    <property type="nucleotide sequence ID" value="NZ_JRHC01000001.1"/>
</dbReference>
<protein>
    <submittedName>
        <fullName evidence="1">Uncharacterized protein</fullName>
    </submittedName>
</protein>
<evidence type="ECO:0000313" key="2">
    <source>
        <dbReference type="Proteomes" id="UP000032544"/>
    </source>
</evidence>